<dbReference type="CDD" id="cd15482">
    <property type="entry name" value="Sialidase_non-viral"/>
    <property type="match status" value="1"/>
</dbReference>
<evidence type="ECO:0000313" key="5">
    <source>
        <dbReference type="Proteomes" id="UP000070475"/>
    </source>
</evidence>
<dbReference type="InterPro" id="IPR031778">
    <property type="entry name" value="Sortilin_N"/>
</dbReference>
<dbReference type="Pfam" id="PF15902">
    <property type="entry name" value="Sortilin-Vps10"/>
    <property type="match status" value="1"/>
</dbReference>
<dbReference type="PANTHER" id="PTHR47199">
    <property type="entry name" value="PHOTOSYSTEM II STABILITY/ASSEMBLY FACTOR HCF136, CHLOROPLASTIC"/>
    <property type="match status" value="1"/>
</dbReference>
<gene>
    <name evidence="4" type="ORF">AMQ84_09600</name>
</gene>
<keyword evidence="2" id="KW-0812">Transmembrane</keyword>
<keyword evidence="2" id="KW-1133">Transmembrane helix</keyword>
<keyword evidence="5" id="KW-1185">Reference proteome</keyword>
<dbReference type="Gene3D" id="2.130.10.10">
    <property type="entry name" value="YVTN repeat-like/Quinoprotein amine dehydrogenase"/>
    <property type="match status" value="2"/>
</dbReference>
<name>A0A132U491_9BACL</name>
<dbReference type="EMBL" id="LIRB01000119">
    <property type="protein sequence ID" value="KWX78401.1"/>
    <property type="molecule type" value="Genomic_DNA"/>
</dbReference>
<dbReference type="InterPro" id="IPR015943">
    <property type="entry name" value="WD40/YVTN_repeat-like_dom_sf"/>
</dbReference>
<dbReference type="AlphaFoldDB" id="A0A132U491"/>
<reference evidence="4 5" key="1">
    <citation type="submission" date="2015-08" db="EMBL/GenBank/DDBJ databases">
        <title>Genomes of Paenibacillus riograndensis.</title>
        <authorList>
            <person name="Sant'Anna F.H."/>
            <person name="Souza R."/>
            <person name="Ambrosini A."/>
            <person name="Bach E."/>
            <person name="Fernandes G."/>
            <person name="Balsanelli E."/>
            <person name="Baura V.A."/>
            <person name="Pedrosa F.O."/>
            <person name="Souza E.M."/>
            <person name="Passaglia L."/>
        </authorList>
    </citation>
    <scope>NUCLEOTIDE SEQUENCE [LARGE SCALE GENOMIC DNA]</scope>
    <source>
        <strain evidence="4 5">CAS34</strain>
    </source>
</reference>
<evidence type="ECO:0000313" key="4">
    <source>
        <dbReference type="EMBL" id="KWX78401.1"/>
    </source>
</evidence>
<dbReference type="PANTHER" id="PTHR47199:SF2">
    <property type="entry name" value="PHOTOSYSTEM II STABILITY_ASSEMBLY FACTOR HCF136, CHLOROPLASTIC"/>
    <property type="match status" value="1"/>
</dbReference>
<comment type="caution">
    <text evidence="4">The sequence shown here is derived from an EMBL/GenBank/DDBJ whole genome shotgun (WGS) entry which is preliminary data.</text>
</comment>
<sequence>MKEEERALSYKLTGFRVLGAIFTVFLSLLILSACSSSPPEPSQPPQPTEAPEEGQTITLITPDAKNVNNEKTAKYQIQTRLTDFRLLNDSMGLAWGVTKNELRIYMTKDNGETWSNISPSANVQFLSNPVYGKDILFTDPSNGWIIRSASGLTETVVLRTTDGGSSWKVSSFPDANAISSIYFNSPEDGWLMTSWDAKATKESKALYATSDGGATWNLVMQNEQYNPNLPNNTIPISGVITGMIFKDISHGFVTMQTGALPKIYMTKDGAATWNPGPEFLVNDQLRDCDKVITGEPDFFDKGSLNGWMSVGCQKDKEGSITYNGYFTANGGENWKFVSFGLGPLTGINRHIPPTFLNSQVGWALKQDRLYKTTNQGKTWTALPASSVLQSKLVDYPEIVKLQFISGEVGWLLIEKKEDRKSILLQTTNGGVSWRVM</sequence>
<keyword evidence="1" id="KW-0677">Repeat</keyword>
<feature type="transmembrane region" description="Helical" evidence="2">
    <location>
        <begin position="12"/>
        <end position="33"/>
    </location>
</feature>
<dbReference type="Proteomes" id="UP000070475">
    <property type="component" value="Unassembled WGS sequence"/>
</dbReference>
<evidence type="ECO:0000256" key="1">
    <source>
        <dbReference type="ARBA" id="ARBA00022737"/>
    </source>
</evidence>
<dbReference type="PATRIC" id="fig|483937.3.peg.3477"/>
<evidence type="ECO:0000259" key="3">
    <source>
        <dbReference type="Pfam" id="PF15902"/>
    </source>
</evidence>
<proteinExistence type="predicted"/>
<protein>
    <recommendedName>
        <fullName evidence="3">Sortilin N-terminal domain-containing protein</fullName>
    </recommendedName>
</protein>
<evidence type="ECO:0000256" key="2">
    <source>
        <dbReference type="SAM" id="Phobius"/>
    </source>
</evidence>
<dbReference type="SUPFAM" id="SSF110296">
    <property type="entry name" value="Oligoxyloglucan reducing end-specific cellobiohydrolase"/>
    <property type="match status" value="2"/>
</dbReference>
<organism evidence="4 5">
    <name type="scientific">Paenibacillus riograndensis</name>
    <dbReference type="NCBI Taxonomy" id="483937"/>
    <lineage>
        <taxon>Bacteria</taxon>
        <taxon>Bacillati</taxon>
        <taxon>Bacillota</taxon>
        <taxon>Bacilli</taxon>
        <taxon>Bacillales</taxon>
        <taxon>Paenibacillaceae</taxon>
        <taxon>Paenibacillus</taxon>
        <taxon>Paenibacillus sonchi group</taxon>
    </lineage>
</organism>
<accession>A0A132U491</accession>
<keyword evidence="2" id="KW-0472">Membrane</keyword>
<dbReference type="PROSITE" id="PS51257">
    <property type="entry name" value="PROKAR_LIPOPROTEIN"/>
    <property type="match status" value="1"/>
</dbReference>
<feature type="domain" description="Sortilin N-terminal" evidence="3">
    <location>
        <begin position="103"/>
        <end position="222"/>
    </location>
</feature>